<keyword evidence="3" id="KW-1185">Reference proteome</keyword>
<name>A0A073AUT7_9PSEU</name>
<dbReference type="EMBL" id="JNVU01000037">
    <property type="protein sequence ID" value="KEI43553.1"/>
    <property type="molecule type" value="Genomic_DNA"/>
</dbReference>
<accession>A0A073AUT7</accession>
<protein>
    <recommendedName>
        <fullName evidence="4">Secreted protein</fullName>
    </recommendedName>
</protein>
<evidence type="ECO:0000313" key="3">
    <source>
        <dbReference type="Proteomes" id="UP000031419"/>
    </source>
</evidence>
<comment type="caution">
    <text evidence="2">The sequence shown here is derived from an EMBL/GenBank/DDBJ whole genome shotgun (WGS) entry which is preliminary data.</text>
</comment>
<proteinExistence type="predicted"/>
<evidence type="ECO:0008006" key="4">
    <source>
        <dbReference type="Google" id="ProtNLM"/>
    </source>
</evidence>
<evidence type="ECO:0000313" key="2">
    <source>
        <dbReference type="EMBL" id="KEI43553.1"/>
    </source>
</evidence>
<dbReference type="eggNOG" id="ENOG502ZAMQ">
    <property type="taxonomic scope" value="Bacteria"/>
</dbReference>
<reference evidence="2 3" key="1">
    <citation type="submission" date="2014-06" db="EMBL/GenBank/DDBJ databases">
        <title>Saccharopolyspora rectivirgula DSM-43113 Genome sequencing.</title>
        <authorList>
            <person name="Barrera C."/>
            <person name="Millon L."/>
            <person name="Rognon B."/>
            <person name="Zaugg C."/>
            <person name="Monod M."/>
        </authorList>
    </citation>
    <scope>NUCLEOTIDE SEQUENCE [LARGE SCALE GENOMIC DNA]</scope>
    <source>
        <strain evidence="2 3">DSM 43113</strain>
    </source>
</reference>
<dbReference type="AlphaFoldDB" id="A0A073AUT7"/>
<dbReference type="OrthoDB" id="618894at2"/>
<gene>
    <name evidence="2" type="ORF">GU90_14480</name>
</gene>
<dbReference type="RefSeq" id="WP_029720400.1">
    <property type="nucleotide sequence ID" value="NZ_JAJUIW010000023.1"/>
</dbReference>
<keyword evidence="1" id="KW-0732">Signal</keyword>
<feature type="chain" id="PRO_5001686981" description="Secreted protein" evidence="1">
    <location>
        <begin position="28"/>
        <end position="442"/>
    </location>
</feature>
<dbReference type="STRING" id="28042.GU90_14480"/>
<dbReference type="Proteomes" id="UP000031419">
    <property type="component" value="Unassembled WGS sequence"/>
</dbReference>
<evidence type="ECO:0000256" key="1">
    <source>
        <dbReference type="SAM" id="SignalP"/>
    </source>
</evidence>
<feature type="signal peptide" evidence="1">
    <location>
        <begin position="1"/>
        <end position="27"/>
    </location>
</feature>
<organism evidence="2 3">
    <name type="scientific">Saccharopolyspora rectivirgula</name>
    <dbReference type="NCBI Taxonomy" id="28042"/>
    <lineage>
        <taxon>Bacteria</taxon>
        <taxon>Bacillati</taxon>
        <taxon>Actinomycetota</taxon>
        <taxon>Actinomycetes</taxon>
        <taxon>Pseudonocardiales</taxon>
        <taxon>Pseudonocardiaceae</taxon>
        <taxon>Saccharopolyspora</taxon>
    </lineage>
</organism>
<sequence length="442" mass="47848">MRTRLRSLAATGLAALGLLAATVPAGAASANEDLLDLANFELRPNSMGDELKNRVALLDEQLPNVGVGSIIADANRQGELGDAYTPCNSAAAGDQLSSVHKSICFNSGDGSTGLWMPQGVTTVADAQDDQHWGEENQPVLVSWYDSSDDGVEKGTRVTFVDPHTGKYRHVLLVYPTINSYGNPSYMSLRNEQTSGGKSLHAGGIVWYGNFLYVADTNRGFRVFDMRHIYDLGAASNGDTEDSDKIGRHDGTYYGHGYRYVMPQVASWTSTANKEEGYCTTDRKALRFSYAGLDRSGADHILAGEYCNGSESETNGRVVAWPIAGAVDSNGEQITDTSYRWQADVAHELPKSNIQGASRFNGRWYLSQSRGKNSNGFLFQTARATSSTETLQVQTTQPAAIGPEDLSHWQNGSGGTTLGTMWTVSEHPGKRMIYATIPEEISG</sequence>